<dbReference type="Gene3D" id="3.40.30.10">
    <property type="entry name" value="Glutaredoxin"/>
    <property type="match status" value="1"/>
</dbReference>
<gene>
    <name evidence="2" type="ORF">ENH63_18435</name>
</gene>
<dbReference type="InterPro" id="IPR036282">
    <property type="entry name" value="Glutathione-S-Trfase_C_sf"/>
</dbReference>
<dbReference type="InterPro" id="IPR036249">
    <property type="entry name" value="Thioredoxin-like_sf"/>
</dbReference>
<feature type="domain" description="GST N-terminal" evidence="1">
    <location>
        <begin position="13"/>
        <end position="96"/>
    </location>
</feature>
<dbReference type="InterPro" id="IPR050983">
    <property type="entry name" value="GST_Omega/HSP26"/>
</dbReference>
<dbReference type="SUPFAM" id="SSF47616">
    <property type="entry name" value="GST C-terminal domain-like"/>
    <property type="match status" value="1"/>
</dbReference>
<dbReference type="PANTHER" id="PTHR43968:SF6">
    <property type="entry name" value="GLUTATHIONE S-TRANSFERASE OMEGA"/>
    <property type="match status" value="1"/>
</dbReference>
<dbReference type="Pfam" id="PF13417">
    <property type="entry name" value="GST_N_3"/>
    <property type="match status" value="1"/>
</dbReference>
<name>A0A7V1BJH9_9RHOB</name>
<dbReference type="Proteomes" id="UP000885704">
    <property type="component" value="Unassembled WGS sequence"/>
</dbReference>
<evidence type="ECO:0000313" key="2">
    <source>
        <dbReference type="EMBL" id="HDZ53710.1"/>
    </source>
</evidence>
<sequence length="217" mass="23945">MTVIVPLNPEEETRMKLSYSPTSPYVRKVMVLLHETGQLEDLTLENITTTPLAADAALLPNNPLAKVPALVRDEGPALYDSRVICAYLDDRAGGKLYPTGSRRWDTLTLEATADGILDAALAMVYEGRMRPADKQMPEWVEGQWAKIDRACSALNTRWISQLSGPLDMGQIAVGCALGYLDFRHDARNWRQGNDALADWARRFDSRASMQATAPPAG</sequence>
<accession>A0A7V1BJH9</accession>
<dbReference type="PANTHER" id="PTHR43968">
    <property type="match status" value="1"/>
</dbReference>
<dbReference type="CDD" id="cd03049">
    <property type="entry name" value="GST_N_3"/>
    <property type="match status" value="1"/>
</dbReference>
<organism evidence="2">
    <name type="scientific">Sulfitobacter litoralis</name>
    <dbReference type="NCBI Taxonomy" id="335975"/>
    <lineage>
        <taxon>Bacteria</taxon>
        <taxon>Pseudomonadati</taxon>
        <taxon>Pseudomonadota</taxon>
        <taxon>Alphaproteobacteria</taxon>
        <taxon>Rhodobacterales</taxon>
        <taxon>Roseobacteraceae</taxon>
        <taxon>Sulfitobacter</taxon>
    </lineage>
</organism>
<reference evidence="2" key="1">
    <citation type="journal article" date="2020" name="mSystems">
        <title>Genome- and Community-Level Interaction Insights into Carbon Utilization and Element Cycling Functions of Hydrothermarchaeota in Hydrothermal Sediment.</title>
        <authorList>
            <person name="Zhou Z."/>
            <person name="Liu Y."/>
            <person name="Xu W."/>
            <person name="Pan J."/>
            <person name="Luo Z.H."/>
            <person name="Li M."/>
        </authorList>
    </citation>
    <scope>NUCLEOTIDE SEQUENCE [LARGE SCALE GENOMIC DNA]</scope>
    <source>
        <strain evidence="2">HyVt-323</strain>
    </source>
</reference>
<dbReference type="SUPFAM" id="SSF52833">
    <property type="entry name" value="Thioredoxin-like"/>
    <property type="match status" value="1"/>
</dbReference>
<comment type="caution">
    <text evidence="2">The sequence shown here is derived from an EMBL/GenBank/DDBJ whole genome shotgun (WGS) entry which is preliminary data.</text>
</comment>
<protein>
    <submittedName>
        <fullName evidence="2">Glutathione S-transferase</fullName>
    </submittedName>
</protein>
<dbReference type="EMBL" id="DRFN01000054">
    <property type="protein sequence ID" value="HDZ53710.1"/>
    <property type="molecule type" value="Genomic_DNA"/>
</dbReference>
<proteinExistence type="predicted"/>
<evidence type="ECO:0000259" key="1">
    <source>
        <dbReference type="PROSITE" id="PS50404"/>
    </source>
</evidence>
<dbReference type="InterPro" id="IPR004045">
    <property type="entry name" value="Glutathione_S-Trfase_N"/>
</dbReference>
<dbReference type="PROSITE" id="PS50404">
    <property type="entry name" value="GST_NTER"/>
    <property type="match status" value="1"/>
</dbReference>
<dbReference type="OrthoDB" id="9795329at2"/>
<dbReference type="GO" id="GO:0005737">
    <property type="term" value="C:cytoplasm"/>
    <property type="evidence" value="ECO:0007669"/>
    <property type="project" value="TreeGrafter"/>
</dbReference>
<dbReference type="AlphaFoldDB" id="A0A7V1BJH9"/>
<dbReference type="Pfam" id="PF13410">
    <property type="entry name" value="GST_C_2"/>
    <property type="match status" value="1"/>
</dbReference>
<dbReference type="CDD" id="cd03205">
    <property type="entry name" value="GST_C_6"/>
    <property type="match status" value="1"/>
</dbReference>
<dbReference type="Gene3D" id="1.20.1050.10">
    <property type="match status" value="1"/>
</dbReference>